<accession>A0A6I2QYT5</accession>
<feature type="transmembrane region" description="Helical" evidence="1">
    <location>
        <begin position="12"/>
        <end position="30"/>
    </location>
</feature>
<reference evidence="2" key="2">
    <citation type="submission" date="2023-01" db="EMBL/GenBank/DDBJ databases">
        <title>Human gut microbiome strain richness.</title>
        <authorList>
            <person name="Chen-Liaw A."/>
        </authorList>
    </citation>
    <scope>NUCLEOTIDE SEQUENCE</scope>
    <source>
        <strain evidence="2">2225st1_A6_2225SCRN_200828</strain>
    </source>
</reference>
<dbReference type="Proteomes" id="UP000434475">
    <property type="component" value="Unassembled WGS sequence"/>
</dbReference>
<keyword evidence="1" id="KW-1133">Transmembrane helix</keyword>
<sequence>MPTTLLTLAEELAPYVVAIISVLGVVFTAYHERASQLKAAYFQKMSDAYEQYFDALVRYVYNDPPTGGTSLVVATHTAALYASAEISHHLQLLTKMALSYRQSGTPDIHELTGYLADFSARLHRDVAYSASQQGRHRGS</sequence>
<dbReference type="RefSeq" id="WP_021631311.1">
    <property type="nucleotide sequence ID" value="NZ_CAAKOI010000528.1"/>
</dbReference>
<dbReference type="EMBL" id="JAQLWO010000013">
    <property type="protein sequence ID" value="MDB7906846.1"/>
    <property type="molecule type" value="Genomic_DNA"/>
</dbReference>
<proteinExistence type="predicted"/>
<keyword evidence="1" id="KW-0812">Transmembrane</keyword>
<reference evidence="3 4" key="1">
    <citation type="journal article" date="2019" name="Nat. Med.">
        <title>A library of human gut bacterial isolates paired with longitudinal multiomics data enables mechanistic microbiome research.</title>
        <authorList>
            <person name="Poyet M."/>
            <person name="Groussin M."/>
            <person name="Gibbons S.M."/>
            <person name="Avila-Pacheco J."/>
            <person name="Jiang X."/>
            <person name="Kearney S.M."/>
            <person name="Perrotta A.R."/>
            <person name="Berdy B."/>
            <person name="Zhao S."/>
            <person name="Lieberman T.D."/>
            <person name="Swanson P.K."/>
            <person name="Smith M."/>
            <person name="Roesemann S."/>
            <person name="Alexander J.E."/>
            <person name="Rich S.A."/>
            <person name="Livny J."/>
            <person name="Vlamakis H."/>
            <person name="Clish C."/>
            <person name="Bullock K."/>
            <person name="Deik A."/>
            <person name="Scott J."/>
            <person name="Pierce K.A."/>
            <person name="Xavier R.J."/>
            <person name="Alm E.J."/>
        </authorList>
    </citation>
    <scope>NUCLEOTIDE SEQUENCE [LARGE SCALE GENOMIC DNA]</scope>
    <source>
        <strain evidence="3 4">BIOML-A2</strain>
    </source>
</reference>
<keyword evidence="1" id="KW-0472">Membrane</keyword>
<evidence type="ECO:0000256" key="1">
    <source>
        <dbReference type="SAM" id="Phobius"/>
    </source>
</evidence>
<dbReference type="AlphaFoldDB" id="A0A6I2QYT5"/>
<gene>
    <name evidence="3" type="ORF">GKE97_08245</name>
    <name evidence="2" type="ORF">PND83_12725</name>
</gene>
<name>A0A6I2QYT5_FLAPL</name>
<dbReference type="Proteomes" id="UP001211006">
    <property type="component" value="Unassembled WGS sequence"/>
</dbReference>
<comment type="caution">
    <text evidence="3">The sequence shown here is derived from an EMBL/GenBank/DDBJ whole genome shotgun (WGS) entry which is preliminary data.</text>
</comment>
<evidence type="ECO:0000313" key="3">
    <source>
        <dbReference type="EMBL" id="MSB19508.1"/>
    </source>
</evidence>
<organism evidence="3 4">
    <name type="scientific">Flavonifractor plautii</name>
    <name type="common">Fusobacterium plautii</name>
    <dbReference type="NCBI Taxonomy" id="292800"/>
    <lineage>
        <taxon>Bacteria</taxon>
        <taxon>Bacillati</taxon>
        <taxon>Bacillota</taxon>
        <taxon>Clostridia</taxon>
        <taxon>Eubacteriales</taxon>
        <taxon>Oscillospiraceae</taxon>
        <taxon>Flavonifractor</taxon>
    </lineage>
</organism>
<dbReference type="EMBL" id="WKPR01000006">
    <property type="protein sequence ID" value="MSB19508.1"/>
    <property type="molecule type" value="Genomic_DNA"/>
</dbReference>
<evidence type="ECO:0000313" key="2">
    <source>
        <dbReference type="EMBL" id="MDB7906846.1"/>
    </source>
</evidence>
<protein>
    <submittedName>
        <fullName evidence="3">Uncharacterized protein</fullName>
    </submittedName>
</protein>
<evidence type="ECO:0000313" key="4">
    <source>
        <dbReference type="Proteomes" id="UP000434475"/>
    </source>
</evidence>